<keyword evidence="3" id="KW-1185">Reference proteome</keyword>
<gene>
    <name evidence="2" type="ORF">OS889_01600</name>
</gene>
<evidence type="ECO:0000256" key="1">
    <source>
        <dbReference type="SAM" id="MobiDB-lite"/>
    </source>
</evidence>
<feature type="region of interest" description="Disordered" evidence="1">
    <location>
        <begin position="1"/>
        <end position="22"/>
    </location>
</feature>
<evidence type="ECO:0000313" key="2">
    <source>
        <dbReference type="EMBL" id="MFA1609702.1"/>
    </source>
</evidence>
<reference evidence="2 3" key="1">
    <citation type="submission" date="2024-08" db="EMBL/GenBank/DDBJ databases">
        <title>Halobellus sp. MBLA0158 whole genome sequence.</title>
        <authorList>
            <person name="Hwang C.Y."/>
            <person name="Cho E.-S."/>
            <person name="Seo M.-J."/>
        </authorList>
    </citation>
    <scope>NUCLEOTIDE SEQUENCE [LARGE SCALE GENOMIC DNA]</scope>
    <source>
        <strain evidence="2 3">MBLA0158</strain>
    </source>
</reference>
<dbReference type="RefSeq" id="WP_372386734.1">
    <property type="nucleotide sequence ID" value="NZ_JBGNYA010000001.1"/>
</dbReference>
<dbReference type="AlphaFoldDB" id="A0ABD5M8T4"/>
<dbReference type="EMBL" id="JBGNYA010000001">
    <property type="protein sequence ID" value="MFA1609702.1"/>
    <property type="molecule type" value="Genomic_DNA"/>
</dbReference>
<comment type="caution">
    <text evidence="2">The sequence shown here is derived from an EMBL/GenBank/DDBJ whole genome shotgun (WGS) entry which is preliminary data.</text>
</comment>
<protein>
    <recommendedName>
        <fullName evidence="4">Integrase</fullName>
    </recommendedName>
</protein>
<name>A0ABD5M8T4_9EURY</name>
<sequence length="48" mass="5693">MSHERGPAAPRGEATPPTPEHRILNRVKRHFLEWADRYVEMRVRAIEK</sequence>
<evidence type="ECO:0008006" key="4">
    <source>
        <dbReference type="Google" id="ProtNLM"/>
    </source>
</evidence>
<organism evidence="2 3">
    <name type="scientific">Halobellus rubicundus</name>
    <dbReference type="NCBI Taxonomy" id="2996466"/>
    <lineage>
        <taxon>Archaea</taxon>
        <taxon>Methanobacteriati</taxon>
        <taxon>Methanobacteriota</taxon>
        <taxon>Stenosarchaea group</taxon>
        <taxon>Halobacteria</taxon>
        <taxon>Halobacteriales</taxon>
        <taxon>Haloferacaceae</taxon>
        <taxon>Halobellus</taxon>
    </lineage>
</organism>
<dbReference type="Proteomes" id="UP001570511">
    <property type="component" value="Unassembled WGS sequence"/>
</dbReference>
<proteinExistence type="predicted"/>
<accession>A0ABD5M8T4</accession>
<evidence type="ECO:0000313" key="3">
    <source>
        <dbReference type="Proteomes" id="UP001570511"/>
    </source>
</evidence>